<dbReference type="EMBL" id="JH711577">
    <property type="protein sequence ID" value="EIW82520.1"/>
    <property type="molecule type" value="Genomic_DNA"/>
</dbReference>
<dbReference type="RefSeq" id="XP_007768159.1">
    <property type="nucleotide sequence ID" value="XM_007769969.1"/>
</dbReference>
<comment type="caution">
    <text evidence="2">The sequence shown here is derived from an EMBL/GenBank/DDBJ whole genome shotgun (WGS) entry which is preliminary data.</text>
</comment>
<dbReference type="KEGG" id="cput:CONPUDRAFT_143860"/>
<dbReference type="OrthoDB" id="3059337at2759"/>
<feature type="compositionally biased region" description="Basic and acidic residues" evidence="1">
    <location>
        <begin position="39"/>
        <end position="48"/>
    </location>
</feature>
<dbReference type="AlphaFoldDB" id="A0A5M3MU10"/>
<dbReference type="Proteomes" id="UP000053558">
    <property type="component" value="Unassembled WGS sequence"/>
</dbReference>
<accession>A0A5M3MU10</accession>
<protein>
    <submittedName>
        <fullName evidence="2">Uncharacterized protein</fullName>
    </submittedName>
</protein>
<proteinExistence type="predicted"/>
<sequence>MPRALKGLDQELPLTHYFGRAKEEDKSLTRSSQKRHRPRMPEHAEPSHDYGSPSGVLTKVTSGARNSPGKRRGQARTVETRTSPSSSPSRKKASKISSFKTSNYKEYDVIDLTRESSRSEIEVISSDVEEMSFAPLAAAREDSGAGHSLVTPPPTERRSIKDKVTKHRAIKSDTGLGKGKGKARAALPTPQTTVRRAHVKIKKALPSAETSSKVDVSCASDPLTGMKSLIRPSYEFKSSASTTMPERTPSVAPSVVHEHAKDQDFDNPFIATISPVVSRSPSPIQATDIESPELATSSRHLDLPAPSDNINPLIPSSQSQYLLSIHATPSKKKGSVDSLPLTSVPTMSWTATSQSIEEGELDIRMSPRALKLYSLVGNNVAHPYESREIPPSATPSRSPAMRKQHQCTIQGDHTPKRSMNKSAFSSPVEHGKRYYTMSPSGRLAQEDDTQAATNEAGNPDELHTETQTETESESDTEFMGFVTGLGEDHGRRKRSRKESNKQTQPSEGYWASHGTPSQILEGSDPDYAGSVATEPGSMPSLVRGFLGIFD</sequence>
<feature type="region of interest" description="Disordered" evidence="1">
    <location>
        <begin position="1"/>
        <end position="98"/>
    </location>
</feature>
<name>A0A5M3MU10_CONPW</name>
<evidence type="ECO:0000256" key="1">
    <source>
        <dbReference type="SAM" id="MobiDB-lite"/>
    </source>
</evidence>
<evidence type="ECO:0000313" key="2">
    <source>
        <dbReference type="EMBL" id="EIW82520.1"/>
    </source>
</evidence>
<feature type="region of interest" description="Disordered" evidence="1">
    <location>
        <begin position="136"/>
        <end position="195"/>
    </location>
</feature>
<evidence type="ECO:0000313" key="3">
    <source>
        <dbReference type="Proteomes" id="UP000053558"/>
    </source>
</evidence>
<dbReference type="GeneID" id="19201880"/>
<reference evidence="3" key="1">
    <citation type="journal article" date="2012" name="Science">
        <title>The Paleozoic origin of enzymatic lignin decomposition reconstructed from 31 fungal genomes.</title>
        <authorList>
            <person name="Floudas D."/>
            <person name="Binder M."/>
            <person name="Riley R."/>
            <person name="Barry K."/>
            <person name="Blanchette R.A."/>
            <person name="Henrissat B."/>
            <person name="Martinez A.T."/>
            <person name="Otillar R."/>
            <person name="Spatafora J.W."/>
            <person name="Yadav J.S."/>
            <person name="Aerts A."/>
            <person name="Benoit I."/>
            <person name="Boyd A."/>
            <person name="Carlson A."/>
            <person name="Copeland A."/>
            <person name="Coutinho P.M."/>
            <person name="de Vries R.P."/>
            <person name="Ferreira P."/>
            <person name="Findley K."/>
            <person name="Foster B."/>
            <person name="Gaskell J."/>
            <person name="Glotzer D."/>
            <person name="Gorecki P."/>
            <person name="Heitman J."/>
            <person name="Hesse C."/>
            <person name="Hori C."/>
            <person name="Igarashi K."/>
            <person name="Jurgens J.A."/>
            <person name="Kallen N."/>
            <person name="Kersten P."/>
            <person name="Kohler A."/>
            <person name="Kuees U."/>
            <person name="Kumar T.K.A."/>
            <person name="Kuo A."/>
            <person name="LaButti K."/>
            <person name="Larrondo L.F."/>
            <person name="Lindquist E."/>
            <person name="Ling A."/>
            <person name="Lombard V."/>
            <person name="Lucas S."/>
            <person name="Lundell T."/>
            <person name="Martin R."/>
            <person name="McLaughlin D.J."/>
            <person name="Morgenstern I."/>
            <person name="Morin E."/>
            <person name="Murat C."/>
            <person name="Nagy L.G."/>
            <person name="Nolan M."/>
            <person name="Ohm R.A."/>
            <person name="Patyshakuliyeva A."/>
            <person name="Rokas A."/>
            <person name="Ruiz-Duenas F.J."/>
            <person name="Sabat G."/>
            <person name="Salamov A."/>
            <person name="Samejima M."/>
            <person name="Schmutz J."/>
            <person name="Slot J.C."/>
            <person name="St John F."/>
            <person name="Stenlid J."/>
            <person name="Sun H."/>
            <person name="Sun S."/>
            <person name="Syed K."/>
            <person name="Tsang A."/>
            <person name="Wiebenga A."/>
            <person name="Young D."/>
            <person name="Pisabarro A."/>
            <person name="Eastwood D.C."/>
            <person name="Martin F."/>
            <person name="Cullen D."/>
            <person name="Grigoriev I.V."/>
            <person name="Hibbett D.S."/>
        </authorList>
    </citation>
    <scope>NUCLEOTIDE SEQUENCE [LARGE SCALE GENOMIC DNA]</scope>
    <source>
        <strain evidence="3">RWD-64-598 SS2</strain>
    </source>
</reference>
<organism evidence="2 3">
    <name type="scientific">Coniophora puteana (strain RWD-64-598)</name>
    <name type="common">Brown rot fungus</name>
    <dbReference type="NCBI Taxonomy" id="741705"/>
    <lineage>
        <taxon>Eukaryota</taxon>
        <taxon>Fungi</taxon>
        <taxon>Dikarya</taxon>
        <taxon>Basidiomycota</taxon>
        <taxon>Agaricomycotina</taxon>
        <taxon>Agaricomycetes</taxon>
        <taxon>Agaricomycetidae</taxon>
        <taxon>Boletales</taxon>
        <taxon>Coniophorineae</taxon>
        <taxon>Coniophoraceae</taxon>
        <taxon>Coniophora</taxon>
    </lineage>
</organism>
<feature type="region of interest" description="Disordered" evidence="1">
    <location>
        <begin position="383"/>
        <end position="540"/>
    </location>
</feature>
<keyword evidence="3" id="KW-1185">Reference proteome</keyword>
<gene>
    <name evidence="2" type="ORF">CONPUDRAFT_143860</name>
</gene>